<dbReference type="KEGG" id="lfa:LFA_0213"/>
<keyword evidence="3" id="KW-1185">Reference proteome</keyword>
<accession>A0A098G128</accession>
<gene>
    <name evidence="2" type="ORF">LFA_0213</name>
</gene>
<sequence length="205" mass="22496">MAQFMMKTEKLIVINKKNINSAIIFCLLLSTSVNAKISYSDNDLDQYNQYHSCQKCDLSGAYLEGQEKSILDGSNLISAILNGEFIGSSFVGSILTQVNASSLKAMVSNFSETRCNYAKFYQASFSGANFQNADLSKVNFKAANLSSADFTNASLKGANLDFSILIGAKLTQEQLKSAKSYYCAILPDGTLAPPEYQSHNCIHRW</sequence>
<proteinExistence type="predicted"/>
<dbReference type="HOGENOM" id="CLU_1336123_0_0_6"/>
<organism evidence="2 3">
    <name type="scientific">Legionella fallonii LLAP-10</name>
    <dbReference type="NCBI Taxonomy" id="1212491"/>
    <lineage>
        <taxon>Bacteria</taxon>
        <taxon>Pseudomonadati</taxon>
        <taxon>Pseudomonadota</taxon>
        <taxon>Gammaproteobacteria</taxon>
        <taxon>Legionellales</taxon>
        <taxon>Legionellaceae</taxon>
        <taxon>Legionella</taxon>
    </lineage>
</organism>
<dbReference type="Proteomes" id="UP000032430">
    <property type="component" value="Chromosome I"/>
</dbReference>
<dbReference type="Pfam" id="PF00805">
    <property type="entry name" value="Pentapeptide"/>
    <property type="match status" value="1"/>
</dbReference>
<evidence type="ECO:0000313" key="2">
    <source>
        <dbReference type="EMBL" id="CEG55691.1"/>
    </source>
</evidence>
<reference evidence="3" key="1">
    <citation type="submission" date="2014-09" db="EMBL/GenBank/DDBJ databases">
        <authorList>
            <person name="Gomez-Valero L."/>
        </authorList>
    </citation>
    <scope>NUCLEOTIDE SEQUENCE [LARGE SCALE GENOMIC DNA]</scope>
    <source>
        <strain evidence="3">ATCC700992</strain>
    </source>
</reference>
<dbReference type="PANTHER" id="PTHR14136">
    <property type="entry name" value="BTB_POZ DOMAIN-CONTAINING PROTEIN KCTD9"/>
    <property type="match status" value="1"/>
</dbReference>
<feature type="chain" id="PRO_5001942038" evidence="1">
    <location>
        <begin position="36"/>
        <end position="205"/>
    </location>
</feature>
<dbReference type="PANTHER" id="PTHR14136:SF17">
    <property type="entry name" value="BTB_POZ DOMAIN-CONTAINING PROTEIN KCTD9"/>
    <property type="match status" value="1"/>
</dbReference>
<feature type="signal peptide" evidence="1">
    <location>
        <begin position="1"/>
        <end position="35"/>
    </location>
</feature>
<keyword evidence="1" id="KW-0732">Signal</keyword>
<dbReference type="OrthoDB" id="5639024at2"/>
<dbReference type="InterPro" id="IPR001646">
    <property type="entry name" value="5peptide_repeat"/>
</dbReference>
<evidence type="ECO:0000313" key="3">
    <source>
        <dbReference type="Proteomes" id="UP000032430"/>
    </source>
</evidence>
<dbReference type="InterPro" id="IPR051082">
    <property type="entry name" value="Pentapeptide-BTB/POZ_domain"/>
</dbReference>
<name>A0A098G128_9GAMM</name>
<protein>
    <submittedName>
        <fullName evidence="2">Uncharacterized protein</fullName>
    </submittedName>
</protein>
<dbReference type="AlphaFoldDB" id="A0A098G128"/>
<dbReference type="EMBL" id="LN614827">
    <property type="protein sequence ID" value="CEG55691.1"/>
    <property type="molecule type" value="Genomic_DNA"/>
</dbReference>
<evidence type="ECO:0000256" key="1">
    <source>
        <dbReference type="SAM" id="SignalP"/>
    </source>
</evidence>
<dbReference type="Gene3D" id="2.160.20.80">
    <property type="entry name" value="E3 ubiquitin-protein ligase SopA"/>
    <property type="match status" value="1"/>
</dbReference>
<dbReference type="SUPFAM" id="SSF141571">
    <property type="entry name" value="Pentapeptide repeat-like"/>
    <property type="match status" value="1"/>
</dbReference>
<dbReference type="STRING" id="1212491.LFA_0213"/>